<proteinExistence type="predicted"/>
<dbReference type="PANTHER" id="PTHR33332">
    <property type="entry name" value="REVERSE TRANSCRIPTASE DOMAIN-CONTAINING PROTEIN"/>
    <property type="match status" value="1"/>
</dbReference>
<evidence type="ECO:0000256" key="1">
    <source>
        <dbReference type="SAM" id="MobiDB-lite"/>
    </source>
</evidence>
<name>A0A4C1UZD9_EUMVA</name>
<keyword evidence="3" id="KW-0808">Transferase</keyword>
<gene>
    <name evidence="3" type="primary">pol</name>
    <name evidence="3" type="ORF">EVAR_16599_1</name>
</gene>
<dbReference type="Proteomes" id="UP000299102">
    <property type="component" value="Unassembled WGS sequence"/>
</dbReference>
<keyword evidence="4" id="KW-1185">Reference proteome</keyword>
<evidence type="ECO:0000313" key="3">
    <source>
        <dbReference type="EMBL" id="GBP31825.1"/>
    </source>
</evidence>
<dbReference type="GO" id="GO:0003964">
    <property type="term" value="F:RNA-directed DNA polymerase activity"/>
    <property type="evidence" value="ECO:0007669"/>
    <property type="project" value="UniProtKB-KW"/>
</dbReference>
<feature type="domain" description="Reverse transcriptase" evidence="2">
    <location>
        <begin position="1"/>
        <end position="139"/>
    </location>
</feature>
<dbReference type="InterPro" id="IPR043502">
    <property type="entry name" value="DNA/RNA_pol_sf"/>
</dbReference>
<keyword evidence="3" id="KW-0548">Nucleotidyltransferase</keyword>
<accession>A0A4C1UZD9</accession>
<sequence>MNIQIPALVRTVASFLEGCSFFITVKDATSDPQPIHAGVPQGSCLSPCLYAIYTSDIPTLVGQLQEWEEDIVLALYADDIFASSRRADLAVAKLQRVLDLLPDWLDKWRVAVNMTKTAALLTGQQRIMPPKLRLRGQEVEWQTRVRNLSVQIDRSMRMVAQVEHDIYQSRAAQSMLRPVLRSYLPLRAKVALYKGYIYYRTLLHITNEEDPSPAEHRSMDDHGSGTVNEWLTPSKRTPQDASPNPKLKPGRLSRREMGLQMHPPLRGHCPPGPVEKTPEHEVRVDALPINCIHFGASVYLAIMFDKHLYFKDHI</sequence>
<feature type="region of interest" description="Disordered" evidence="1">
    <location>
        <begin position="209"/>
        <end position="251"/>
    </location>
</feature>
<evidence type="ECO:0000313" key="4">
    <source>
        <dbReference type="Proteomes" id="UP000299102"/>
    </source>
</evidence>
<dbReference type="EMBL" id="BGZK01000252">
    <property type="protein sequence ID" value="GBP31825.1"/>
    <property type="molecule type" value="Genomic_DNA"/>
</dbReference>
<feature type="compositionally biased region" description="Polar residues" evidence="1">
    <location>
        <begin position="225"/>
        <end position="242"/>
    </location>
</feature>
<organism evidence="3 4">
    <name type="scientific">Eumeta variegata</name>
    <name type="common">Bagworm moth</name>
    <name type="synonym">Eumeta japonica</name>
    <dbReference type="NCBI Taxonomy" id="151549"/>
    <lineage>
        <taxon>Eukaryota</taxon>
        <taxon>Metazoa</taxon>
        <taxon>Ecdysozoa</taxon>
        <taxon>Arthropoda</taxon>
        <taxon>Hexapoda</taxon>
        <taxon>Insecta</taxon>
        <taxon>Pterygota</taxon>
        <taxon>Neoptera</taxon>
        <taxon>Endopterygota</taxon>
        <taxon>Lepidoptera</taxon>
        <taxon>Glossata</taxon>
        <taxon>Ditrysia</taxon>
        <taxon>Tineoidea</taxon>
        <taxon>Psychidae</taxon>
        <taxon>Oiketicinae</taxon>
        <taxon>Eumeta</taxon>
    </lineage>
</organism>
<dbReference type="PROSITE" id="PS50878">
    <property type="entry name" value="RT_POL"/>
    <property type="match status" value="1"/>
</dbReference>
<protein>
    <submittedName>
        <fullName evidence="3">RNA-directed DNA polymerase from mobile element jockey</fullName>
    </submittedName>
</protein>
<keyword evidence="3" id="KW-0695">RNA-directed DNA polymerase</keyword>
<comment type="caution">
    <text evidence="3">The sequence shown here is derived from an EMBL/GenBank/DDBJ whole genome shotgun (WGS) entry which is preliminary data.</text>
</comment>
<dbReference type="SUPFAM" id="SSF56672">
    <property type="entry name" value="DNA/RNA polymerases"/>
    <property type="match status" value="1"/>
</dbReference>
<dbReference type="STRING" id="151549.A0A4C1UZD9"/>
<evidence type="ECO:0000259" key="2">
    <source>
        <dbReference type="PROSITE" id="PS50878"/>
    </source>
</evidence>
<dbReference type="OrthoDB" id="412981at2759"/>
<dbReference type="AlphaFoldDB" id="A0A4C1UZD9"/>
<reference evidence="3 4" key="1">
    <citation type="journal article" date="2019" name="Commun. Biol.">
        <title>The bagworm genome reveals a unique fibroin gene that provides high tensile strength.</title>
        <authorList>
            <person name="Kono N."/>
            <person name="Nakamura H."/>
            <person name="Ohtoshi R."/>
            <person name="Tomita M."/>
            <person name="Numata K."/>
            <person name="Arakawa K."/>
        </authorList>
    </citation>
    <scope>NUCLEOTIDE SEQUENCE [LARGE SCALE GENOMIC DNA]</scope>
</reference>
<dbReference type="InterPro" id="IPR000477">
    <property type="entry name" value="RT_dom"/>
</dbReference>
<feature type="compositionally biased region" description="Basic and acidic residues" evidence="1">
    <location>
        <begin position="213"/>
        <end position="223"/>
    </location>
</feature>
<dbReference type="Pfam" id="PF00078">
    <property type="entry name" value="RVT_1"/>
    <property type="match status" value="1"/>
</dbReference>